<sequence length="560" mass="60992">MLKNMSLQKKLLLGMGFTMLISIAVGAYILVSVLSLQKNLEYVESVNRVQEDVYALERDLAEVKTSLADFLNSGDLAKRDLYLKEQAQLETEKNDTITLLKSLGGDYVTKGEAIYADIAEWKSTIVAKQLDYMTRPETVDLARLIQASEENAAIQRTMTEHLNAINTPLTQLLQDSAQSQRRVMATTRIVVIVGAILMFAATVAVSIFLVQMISKPLARLVGVTNRLVQKQWDVSVTDTDRTDEVGQMASALLLFRDNGLENEKLQEQQRKEDEARLQRAQKIEALVARFRDDSTATTSALEQATVDMQSASDMMSRIASKTMDLSSRVTEAASETGTNVQSVSAATEELTASINEISVQLNKTSQQSVDVQRAAETAVTQMKTLEETANAVGNVIQIISEIAEQTNLLALNATIESARAGESGKGFAVVASEVKTLANETAKATEKVREQIESMQAQAQDAVSMIDNISTVIEDLTAASASIAAAMEEQSSATQEISRSVANAAVGTEDVVRNITEVNHSTEETGTTSSKVREVSEELAQRSETLKKSIQTFIDSIKTA</sequence>
<dbReference type="PROSITE" id="PS50111">
    <property type="entry name" value="CHEMOTAXIS_TRANSDUC_2"/>
    <property type="match status" value="1"/>
</dbReference>
<dbReference type="Pfam" id="PF00672">
    <property type="entry name" value="HAMP"/>
    <property type="match status" value="1"/>
</dbReference>
<dbReference type="PANTHER" id="PTHR32089:SF112">
    <property type="entry name" value="LYSOZYME-LIKE PROTEIN-RELATED"/>
    <property type="match status" value="1"/>
</dbReference>
<evidence type="ECO:0000313" key="10">
    <source>
        <dbReference type="EMBL" id="AEP10474.1"/>
    </source>
</evidence>
<keyword evidence="2" id="KW-1003">Cell membrane</keyword>
<dbReference type="GO" id="GO:0004888">
    <property type="term" value="F:transmembrane signaling receptor activity"/>
    <property type="evidence" value="ECO:0007669"/>
    <property type="project" value="InterPro"/>
</dbReference>
<gene>
    <name evidence="10" type="ordered locus">MICA_2168</name>
</gene>
<dbReference type="InterPro" id="IPR004090">
    <property type="entry name" value="Chemotax_Me-accpt_rcpt"/>
</dbReference>
<evidence type="ECO:0000256" key="6">
    <source>
        <dbReference type="SAM" id="Phobius"/>
    </source>
</evidence>
<organism evidence="10 11">
    <name type="scientific">Micavibrio aeruginosavorus (strain ARL-13)</name>
    <dbReference type="NCBI Taxonomy" id="856793"/>
    <lineage>
        <taxon>Bacteria</taxon>
        <taxon>Pseudomonadati</taxon>
        <taxon>Bdellovibrionota</taxon>
        <taxon>Bdellovibrionia</taxon>
        <taxon>Bdellovibrionales</taxon>
        <taxon>Pseudobdellovibrionaceae</taxon>
        <taxon>Micavibrio</taxon>
    </lineage>
</organism>
<evidence type="ECO:0000259" key="8">
    <source>
        <dbReference type="PROSITE" id="PS50192"/>
    </source>
</evidence>
<accession>G2KQZ6</accession>
<dbReference type="PROSITE" id="PS50885">
    <property type="entry name" value="HAMP"/>
    <property type="match status" value="1"/>
</dbReference>
<evidence type="ECO:0000259" key="7">
    <source>
        <dbReference type="PROSITE" id="PS50111"/>
    </source>
</evidence>
<evidence type="ECO:0000256" key="3">
    <source>
        <dbReference type="ARBA" id="ARBA00023224"/>
    </source>
</evidence>
<name>G2KQZ6_MICAA</name>
<dbReference type="PROSITE" id="PS50192">
    <property type="entry name" value="T_SNARE"/>
    <property type="match status" value="1"/>
</dbReference>
<feature type="domain" description="Methyl-accepting transducer" evidence="7">
    <location>
        <begin position="297"/>
        <end position="540"/>
    </location>
</feature>
<dbReference type="OrthoDB" id="8482111at2"/>
<dbReference type="SMART" id="SM00283">
    <property type="entry name" value="MA"/>
    <property type="match status" value="1"/>
</dbReference>
<comment type="subcellular location">
    <subcellularLocation>
        <location evidence="1">Cell inner membrane</location>
        <topology evidence="1">Multi-pass membrane protein</topology>
    </subcellularLocation>
</comment>
<keyword evidence="6" id="KW-0812">Transmembrane</keyword>
<dbReference type="InterPro" id="IPR000727">
    <property type="entry name" value="T_SNARE_dom"/>
</dbReference>
<proteinExistence type="inferred from homology"/>
<feature type="transmembrane region" description="Helical" evidence="6">
    <location>
        <begin position="189"/>
        <end position="210"/>
    </location>
</feature>
<dbReference type="PANTHER" id="PTHR32089">
    <property type="entry name" value="METHYL-ACCEPTING CHEMOTAXIS PROTEIN MCPB"/>
    <property type="match status" value="1"/>
</dbReference>
<dbReference type="GO" id="GO:0006935">
    <property type="term" value="P:chemotaxis"/>
    <property type="evidence" value="ECO:0007669"/>
    <property type="project" value="InterPro"/>
</dbReference>
<evidence type="ECO:0000256" key="1">
    <source>
        <dbReference type="ARBA" id="ARBA00004429"/>
    </source>
</evidence>
<dbReference type="HOGENOM" id="CLU_000445_107_27_5"/>
<dbReference type="GO" id="GO:0005886">
    <property type="term" value="C:plasma membrane"/>
    <property type="evidence" value="ECO:0007669"/>
    <property type="project" value="UniProtKB-SubCell"/>
</dbReference>
<evidence type="ECO:0000259" key="9">
    <source>
        <dbReference type="PROSITE" id="PS50885"/>
    </source>
</evidence>
<dbReference type="InterPro" id="IPR004089">
    <property type="entry name" value="MCPsignal_dom"/>
</dbReference>
<keyword evidence="3 5" id="KW-0807">Transducer</keyword>
<dbReference type="Gene3D" id="6.10.340.10">
    <property type="match status" value="1"/>
</dbReference>
<dbReference type="Gene3D" id="1.10.287.950">
    <property type="entry name" value="Methyl-accepting chemotaxis protein"/>
    <property type="match status" value="1"/>
</dbReference>
<keyword evidence="2" id="KW-0997">Cell inner membrane</keyword>
<dbReference type="eggNOG" id="COG0840">
    <property type="taxonomic scope" value="Bacteria"/>
</dbReference>
<dbReference type="KEGG" id="mai:MICA_2168"/>
<dbReference type="Proteomes" id="UP000009286">
    <property type="component" value="Chromosome"/>
</dbReference>
<keyword evidence="6" id="KW-0472">Membrane</keyword>
<dbReference type="PRINTS" id="PR00260">
    <property type="entry name" value="CHEMTRNSDUCR"/>
</dbReference>
<dbReference type="AlphaFoldDB" id="G2KQZ6"/>
<evidence type="ECO:0000313" key="11">
    <source>
        <dbReference type="Proteomes" id="UP000009286"/>
    </source>
</evidence>
<comment type="similarity">
    <text evidence="4">Belongs to the methyl-accepting chemotaxis (MCP) protein family.</text>
</comment>
<dbReference type="RefSeq" id="WP_014103697.1">
    <property type="nucleotide sequence ID" value="NC_016026.1"/>
</dbReference>
<keyword evidence="6" id="KW-1133">Transmembrane helix</keyword>
<dbReference type="EMBL" id="CP002382">
    <property type="protein sequence ID" value="AEP10474.1"/>
    <property type="molecule type" value="Genomic_DNA"/>
</dbReference>
<evidence type="ECO:0000256" key="2">
    <source>
        <dbReference type="ARBA" id="ARBA00022519"/>
    </source>
</evidence>
<dbReference type="Pfam" id="PF00015">
    <property type="entry name" value="MCPsignal"/>
    <property type="match status" value="1"/>
</dbReference>
<dbReference type="InterPro" id="IPR003660">
    <property type="entry name" value="HAMP_dom"/>
</dbReference>
<dbReference type="STRING" id="856793.MICA_2168"/>
<evidence type="ECO:0000256" key="4">
    <source>
        <dbReference type="ARBA" id="ARBA00029447"/>
    </source>
</evidence>
<feature type="domain" description="T-SNARE coiled-coil homology" evidence="8">
    <location>
        <begin position="456"/>
        <end position="518"/>
    </location>
</feature>
<protein>
    <submittedName>
        <fullName evidence="10">HAMP domain protein</fullName>
    </submittedName>
</protein>
<evidence type="ECO:0000256" key="5">
    <source>
        <dbReference type="PROSITE-ProRule" id="PRU00284"/>
    </source>
</evidence>
<feature type="transmembrane region" description="Helical" evidence="6">
    <location>
        <begin position="12"/>
        <end position="31"/>
    </location>
</feature>
<keyword evidence="11" id="KW-1185">Reference proteome</keyword>
<dbReference type="GO" id="GO:0007165">
    <property type="term" value="P:signal transduction"/>
    <property type="evidence" value="ECO:0007669"/>
    <property type="project" value="UniProtKB-KW"/>
</dbReference>
<reference evidence="10 11" key="1">
    <citation type="journal article" date="2011" name="BMC Genomics">
        <title>Genomic insights into an obligate epibiotic bacterial predator: Micavibrio aeruginosavorus ARL-13.</title>
        <authorList>
            <person name="Wang Z."/>
            <person name="Kadouri D."/>
            <person name="Wu M."/>
        </authorList>
    </citation>
    <scope>NUCLEOTIDE SEQUENCE [LARGE SCALE GENOMIC DNA]</scope>
    <source>
        <strain evidence="10 11">ARL-13</strain>
    </source>
</reference>
<feature type="domain" description="HAMP" evidence="9">
    <location>
        <begin position="211"/>
        <end position="264"/>
    </location>
</feature>
<dbReference type="SUPFAM" id="SSF58104">
    <property type="entry name" value="Methyl-accepting chemotaxis protein (MCP) signaling domain"/>
    <property type="match status" value="1"/>
</dbReference>